<feature type="transmembrane region" description="Helical" evidence="6">
    <location>
        <begin position="118"/>
        <end position="139"/>
    </location>
</feature>
<evidence type="ECO:0000313" key="7">
    <source>
        <dbReference type="EMBL" id="GAH49770.1"/>
    </source>
</evidence>
<keyword evidence="4 6" id="KW-1133">Transmembrane helix</keyword>
<comment type="subcellular location">
    <subcellularLocation>
        <location evidence="1">Cell membrane</location>
        <topology evidence="1">Multi-pass membrane protein</topology>
    </subcellularLocation>
</comment>
<dbReference type="GO" id="GO:0005886">
    <property type="term" value="C:plasma membrane"/>
    <property type="evidence" value="ECO:0007669"/>
    <property type="project" value="UniProtKB-SubCell"/>
</dbReference>
<evidence type="ECO:0000256" key="2">
    <source>
        <dbReference type="ARBA" id="ARBA00022475"/>
    </source>
</evidence>
<dbReference type="AlphaFoldDB" id="X1GY40"/>
<keyword evidence="3 6" id="KW-0812">Transmembrane</keyword>
<keyword evidence="2" id="KW-1003">Cell membrane</keyword>
<feature type="transmembrane region" description="Helical" evidence="6">
    <location>
        <begin position="33"/>
        <end position="57"/>
    </location>
</feature>
<feature type="transmembrane region" description="Helical" evidence="6">
    <location>
        <begin position="145"/>
        <end position="165"/>
    </location>
</feature>
<protein>
    <submittedName>
        <fullName evidence="7">Uncharacterized protein</fullName>
    </submittedName>
</protein>
<dbReference type="PANTHER" id="PTHR30250:SF11">
    <property type="entry name" value="O-ANTIGEN TRANSPORTER-RELATED"/>
    <property type="match status" value="1"/>
</dbReference>
<feature type="transmembrane region" description="Helical" evidence="6">
    <location>
        <begin position="77"/>
        <end position="97"/>
    </location>
</feature>
<dbReference type="PANTHER" id="PTHR30250">
    <property type="entry name" value="PST FAMILY PREDICTED COLANIC ACID TRANSPORTER"/>
    <property type="match status" value="1"/>
</dbReference>
<organism evidence="7">
    <name type="scientific">marine sediment metagenome</name>
    <dbReference type="NCBI Taxonomy" id="412755"/>
    <lineage>
        <taxon>unclassified sequences</taxon>
        <taxon>metagenomes</taxon>
        <taxon>ecological metagenomes</taxon>
    </lineage>
</organism>
<evidence type="ECO:0000256" key="5">
    <source>
        <dbReference type="ARBA" id="ARBA00023136"/>
    </source>
</evidence>
<dbReference type="Pfam" id="PF13440">
    <property type="entry name" value="Polysacc_synt_3"/>
    <property type="match status" value="1"/>
</dbReference>
<accession>X1GY40</accession>
<dbReference type="InterPro" id="IPR050833">
    <property type="entry name" value="Poly_Biosynth_Transport"/>
</dbReference>
<proteinExistence type="predicted"/>
<dbReference type="EMBL" id="BARU01017869">
    <property type="protein sequence ID" value="GAH49770.1"/>
    <property type="molecule type" value="Genomic_DNA"/>
</dbReference>
<feature type="non-terminal residue" evidence="7">
    <location>
        <position position="1"/>
    </location>
</feature>
<evidence type="ECO:0000256" key="3">
    <source>
        <dbReference type="ARBA" id="ARBA00022692"/>
    </source>
</evidence>
<comment type="caution">
    <text evidence="7">The sequence shown here is derived from an EMBL/GenBank/DDBJ whole genome shotgun (WGS) entry which is preliminary data.</text>
</comment>
<evidence type="ECO:0000256" key="1">
    <source>
        <dbReference type="ARBA" id="ARBA00004651"/>
    </source>
</evidence>
<name>X1GY40_9ZZZZ</name>
<feature type="transmembrane region" description="Helical" evidence="6">
    <location>
        <begin position="177"/>
        <end position="199"/>
    </location>
</feature>
<gene>
    <name evidence="7" type="ORF">S03H2_29589</name>
</gene>
<evidence type="ECO:0000256" key="6">
    <source>
        <dbReference type="SAM" id="Phobius"/>
    </source>
</evidence>
<keyword evidence="5 6" id="KW-0472">Membrane</keyword>
<sequence>VLAELVAMLLGLAWTRTYIDSSMRFSWKFIRKLSFMGIKLSGADLMVLVNAQLNILIIRYLVGDFESVGYFSRGQRIALLAVAAGQAILPLLFSRWASLPKEKLAVHVEKVLRFSSTVCVIAIAGILLTGKWLILILYGREFLPAVRPMMILVPGAVLYLLSRTLIELLGSRGVPELSAMVLLPVTVVNAAFCWFLIPLMGIQGAAWASTGGNIVLLVLLMLIIKKKYDIRIMQCIFLRRTEVKSMFRQVWKEKKGNDTQ</sequence>
<feature type="transmembrane region" description="Helical" evidence="6">
    <location>
        <begin position="205"/>
        <end position="224"/>
    </location>
</feature>
<reference evidence="7" key="1">
    <citation type="journal article" date="2014" name="Front. Microbiol.">
        <title>High frequency of phylogenetically diverse reductive dehalogenase-homologous genes in deep subseafloor sedimentary metagenomes.</title>
        <authorList>
            <person name="Kawai M."/>
            <person name="Futagami T."/>
            <person name="Toyoda A."/>
            <person name="Takaki Y."/>
            <person name="Nishi S."/>
            <person name="Hori S."/>
            <person name="Arai W."/>
            <person name="Tsubouchi T."/>
            <person name="Morono Y."/>
            <person name="Uchiyama I."/>
            <person name="Ito T."/>
            <person name="Fujiyama A."/>
            <person name="Inagaki F."/>
            <person name="Takami H."/>
        </authorList>
    </citation>
    <scope>NUCLEOTIDE SEQUENCE</scope>
    <source>
        <strain evidence="7">Expedition CK06-06</strain>
    </source>
</reference>
<evidence type="ECO:0000256" key="4">
    <source>
        <dbReference type="ARBA" id="ARBA00022989"/>
    </source>
</evidence>